<organism evidence="1 2">
    <name type="scientific">Nibrella viscosa</name>
    <dbReference type="NCBI Taxonomy" id="1084524"/>
    <lineage>
        <taxon>Bacteria</taxon>
        <taxon>Pseudomonadati</taxon>
        <taxon>Bacteroidota</taxon>
        <taxon>Cytophagia</taxon>
        <taxon>Cytophagales</taxon>
        <taxon>Spirosomataceae</taxon>
        <taxon>Nibrella</taxon>
    </lineage>
</organism>
<reference evidence="2" key="1">
    <citation type="journal article" date="2019" name="Int. J. Syst. Evol. Microbiol.">
        <title>The Global Catalogue of Microorganisms (GCM) 10K type strain sequencing project: providing services to taxonomists for standard genome sequencing and annotation.</title>
        <authorList>
            <consortium name="The Broad Institute Genomics Platform"/>
            <consortium name="The Broad Institute Genome Sequencing Center for Infectious Disease"/>
            <person name="Wu L."/>
            <person name="Ma J."/>
        </authorList>
    </citation>
    <scope>NUCLEOTIDE SEQUENCE [LARGE SCALE GENOMIC DNA]</scope>
    <source>
        <strain evidence="2">JCM 17925</strain>
    </source>
</reference>
<keyword evidence="2" id="KW-1185">Reference proteome</keyword>
<sequence>MNVSEAFGEVAGLIAEMAPEKVVALKAPPQMSERVEELVAHKKAGNITTEETVELERLLALDLFIGLTKARARIILAS</sequence>
<name>A0ABP8K1P2_9BACT</name>
<protein>
    <submittedName>
        <fullName evidence="1">Uncharacterized protein</fullName>
    </submittedName>
</protein>
<comment type="caution">
    <text evidence="1">The sequence shown here is derived from an EMBL/GenBank/DDBJ whole genome shotgun (WGS) entry which is preliminary data.</text>
</comment>
<evidence type="ECO:0000313" key="1">
    <source>
        <dbReference type="EMBL" id="GAA4399173.1"/>
    </source>
</evidence>
<dbReference type="RefSeq" id="WP_345264691.1">
    <property type="nucleotide sequence ID" value="NZ_BAABHB010000002.1"/>
</dbReference>
<dbReference type="Proteomes" id="UP001500936">
    <property type="component" value="Unassembled WGS sequence"/>
</dbReference>
<accession>A0ABP8K1P2</accession>
<dbReference type="EMBL" id="BAABHB010000002">
    <property type="protein sequence ID" value="GAA4399173.1"/>
    <property type="molecule type" value="Genomic_DNA"/>
</dbReference>
<evidence type="ECO:0000313" key="2">
    <source>
        <dbReference type="Proteomes" id="UP001500936"/>
    </source>
</evidence>
<proteinExistence type="predicted"/>
<gene>
    <name evidence="1" type="ORF">GCM10023187_10620</name>
</gene>